<keyword evidence="1" id="KW-1133">Transmembrane helix</keyword>
<organism evidence="2 3">
    <name type="scientific">Halobium palmae</name>
    <dbReference type="NCBI Taxonomy" id="1776492"/>
    <lineage>
        <taxon>Archaea</taxon>
        <taxon>Methanobacteriati</taxon>
        <taxon>Methanobacteriota</taxon>
        <taxon>Stenosarchaea group</taxon>
        <taxon>Halobacteria</taxon>
        <taxon>Halobacteriales</taxon>
        <taxon>Haloferacaceae</taxon>
        <taxon>Halobium</taxon>
    </lineage>
</organism>
<feature type="non-terminal residue" evidence="2">
    <location>
        <position position="1"/>
    </location>
</feature>
<accession>A0ABD5S5A8</accession>
<gene>
    <name evidence="2" type="ORF">ACFQE1_17980</name>
</gene>
<evidence type="ECO:0000313" key="2">
    <source>
        <dbReference type="EMBL" id="MFC6726217.1"/>
    </source>
</evidence>
<evidence type="ECO:0000256" key="1">
    <source>
        <dbReference type="SAM" id="Phobius"/>
    </source>
</evidence>
<keyword evidence="1" id="KW-0472">Membrane</keyword>
<keyword evidence="1" id="KW-0812">Transmembrane</keyword>
<dbReference type="EMBL" id="JBHSWU010000963">
    <property type="protein sequence ID" value="MFC6726217.1"/>
    <property type="molecule type" value="Genomic_DNA"/>
</dbReference>
<feature type="transmembrane region" description="Helical" evidence="1">
    <location>
        <begin position="41"/>
        <end position="59"/>
    </location>
</feature>
<sequence>GWFGGVELAAVLVGHLVAVWVAHATAFDVFPSRMQAVRSQYGVTLVMVLYTMTSLWIVSQPYAAPPFLEGLYAT</sequence>
<dbReference type="AlphaFoldDB" id="A0ABD5S5A8"/>
<evidence type="ECO:0000313" key="3">
    <source>
        <dbReference type="Proteomes" id="UP001596328"/>
    </source>
</evidence>
<feature type="transmembrane region" description="Helical" evidence="1">
    <location>
        <begin position="6"/>
        <end position="29"/>
    </location>
</feature>
<proteinExistence type="predicted"/>
<reference evidence="2 3" key="1">
    <citation type="journal article" date="2019" name="Int. J. Syst. Evol. Microbiol.">
        <title>The Global Catalogue of Microorganisms (GCM) 10K type strain sequencing project: providing services to taxonomists for standard genome sequencing and annotation.</title>
        <authorList>
            <consortium name="The Broad Institute Genomics Platform"/>
            <consortium name="The Broad Institute Genome Sequencing Center for Infectious Disease"/>
            <person name="Wu L."/>
            <person name="Ma J."/>
        </authorList>
    </citation>
    <scope>NUCLEOTIDE SEQUENCE [LARGE SCALE GENOMIC DNA]</scope>
    <source>
        <strain evidence="2 3">NBRC 111368</strain>
    </source>
</reference>
<dbReference type="Proteomes" id="UP001596328">
    <property type="component" value="Unassembled WGS sequence"/>
</dbReference>
<comment type="caution">
    <text evidence="2">The sequence shown here is derived from an EMBL/GenBank/DDBJ whole genome shotgun (WGS) entry which is preliminary data.</text>
</comment>
<name>A0ABD5S5A8_9EURY</name>
<protein>
    <submittedName>
        <fullName evidence="2">Uncharacterized protein</fullName>
    </submittedName>
</protein>
<keyword evidence="3" id="KW-1185">Reference proteome</keyword>